<proteinExistence type="predicted"/>
<dbReference type="GO" id="GO:0005737">
    <property type="term" value="C:cytoplasm"/>
    <property type="evidence" value="ECO:0007669"/>
    <property type="project" value="TreeGrafter"/>
</dbReference>
<keyword evidence="2" id="KW-0808">Transferase</keyword>
<dbReference type="PROSITE" id="PS51186">
    <property type="entry name" value="GNAT"/>
    <property type="match status" value="1"/>
</dbReference>
<evidence type="ECO:0000313" key="2">
    <source>
        <dbReference type="EMBL" id="KRN32029.1"/>
    </source>
</evidence>
<evidence type="ECO:0000259" key="1">
    <source>
        <dbReference type="PROSITE" id="PS51186"/>
    </source>
</evidence>
<dbReference type="PATRIC" id="fig|1618.3.peg.1296"/>
<organism evidence="2 3">
    <name type="scientific">Liquorilactobacillus mali</name>
    <dbReference type="NCBI Taxonomy" id="1618"/>
    <lineage>
        <taxon>Bacteria</taxon>
        <taxon>Bacillati</taxon>
        <taxon>Bacillota</taxon>
        <taxon>Bacilli</taxon>
        <taxon>Lactobacillales</taxon>
        <taxon>Lactobacillaceae</taxon>
        <taxon>Liquorilactobacillus</taxon>
    </lineage>
</organism>
<dbReference type="InterPro" id="IPR051531">
    <property type="entry name" value="N-acetyltransferase"/>
</dbReference>
<dbReference type="Proteomes" id="UP000051727">
    <property type="component" value="Unassembled WGS sequence"/>
</dbReference>
<name>A0A0R2G5F2_9LACO</name>
<dbReference type="STRING" id="1618.IV36_GL001280"/>
<dbReference type="EMBL" id="JQAR01000003">
    <property type="protein sequence ID" value="KRN32029.1"/>
    <property type="molecule type" value="Genomic_DNA"/>
</dbReference>
<accession>A0A0R2G5F2</accession>
<protein>
    <submittedName>
        <fullName evidence="2">GCN5-like N-acetyltransferase</fullName>
    </submittedName>
</protein>
<dbReference type="InterPro" id="IPR000182">
    <property type="entry name" value="GNAT_dom"/>
</dbReference>
<sequence>MGIQMNEINGNRIKLAVIPIELAQEEYQIFKNPNLFVYTKHDNFKSIEEAQAFIERHNQAGNFWGIFLKSNKLIGNCQFAIKGTTGELSYTIAEEYWGHGFASETVKTLIEFGFKSFSLNKVIGGCVPDNVASKKVMLKNGMSFFTLEKRAFEKNGRVYDLAYFERRFQNYEG</sequence>
<dbReference type="Gene3D" id="3.40.630.30">
    <property type="match status" value="1"/>
</dbReference>
<dbReference type="AlphaFoldDB" id="A0A0R2G5F2"/>
<dbReference type="SUPFAM" id="SSF55729">
    <property type="entry name" value="Acyl-CoA N-acyltransferases (Nat)"/>
    <property type="match status" value="1"/>
</dbReference>
<feature type="domain" description="N-acetyltransferase" evidence="1">
    <location>
        <begin position="13"/>
        <end position="170"/>
    </location>
</feature>
<gene>
    <name evidence="2" type="ORF">IV36_GL001280</name>
</gene>
<dbReference type="Pfam" id="PF13302">
    <property type="entry name" value="Acetyltransf_3"/>
    <property type="match status" value="1"/>
</dbReference>
<dbReference type="PANTHER" id="PTHR43792">
    <property type="entry name" value="GNAT FAMILY, PUTATIVE (AFU_ORTHOLOGUE AFUA_3G00765)-RELATED-RELATED"/>
    <property type="match status" value="1"/>
</dbReference>
<evidence type="ECO:0000313" key="3">
    <source>
        <dbReference type="Proteomes" id="UP000051727"/>
    </source>
</evidence>
<comment type="caution">
    <text evidence="2">The sequence shown here is derived from an EMBL/GenBank/DDBJ whole genome shotgun (WGS) entry which is preliminary data.</text>
</comment>
<dbReference type="PANTHER" id="PTHR43792:SF9">
    <property type="entry name" value="RIBOSOMAL-PROTEIN-ALANINE ACETYLTRANSFERASE"/>
    <property type="match status" value="1"/>
</dbReference>
<dbReference type="InterPro" id="IPR016181">
    <property type="entry name" value="Acyl_CoA_acyltransferase"/>
</dbReference>
<reference evidence="2 3" key="1">
    <citation type="journal article" date="2015" name="Genome Announc.">
        <title>Expanding the biotechnology potential of lactobacilli through comparative genomics of 213 strains and associated genera.</title>
        <authorList>
            <person name="Sun Z."/>
            <person name="Harris H.M."/>
            <person name="McCann A."/>
            <person name="Guo C."/>
            <person name="Argimon S."/>
            <person name="Zhang W."/>
            <person name="Yang X."/>
            <person name="Jeffery I.B."/>
            <person name="Cooney J.C."/>
            <person name="Kagawa T.F."/>
            <person name="Liu W."/>
            <person name="Song Y."/>
            <person name="Salvetti E."/>
            <person name="Wrobel A."/>
            <person name="Rasinkangas P."/>
            <person name="Parkhill J."/>
            <person name="Rea M.C."/>
            <person name="O'Sullivan O."/>
            <person name="Ritari J."/>
            <person name="Douillard F.P."/>
            <person name="Paul Ross R."/>
            <person name="Yang R."/>
            <person name="Briner A.E."/>
            <person name="Felis G.E."/>
            <person name="de Vos W.M."/>
            <person name="Barrangou R."/>
            <person name="Klaenhammer T.R."/>
            <person name="Caufield P.W."/>
            <person name="Cui Y."/>
            <person name="Zhang H."/>
            <person name="O'Toole P.W."/>
        </authorList>
    </citation>
    <scope>NUCLEOTIDE SEQUENCE [LARGE SCALE GENOMIC DNA]</scope>
    <source>
        <strain evidence="2 3">ATCC 27304</strain>
    </source>
</reference>
<dbReference type="GO" id="GO:0008999">
    <property type="term" value="F:protein-N-terminal-alanine acetyltransferase activity"/>
    <property type="evidence" value="ECO:0007669"/>
    <property type="project" value="TreeGrafter"/>
</dbReference>